<name>A0AAW1ND72_POPJA</name>
<sequence length="699" mass="79454">MFSITDCEPPDKPESNTLGSDINSALNLVYNTENNENYNMDCDVSVKDRPTSVPKPQRESEKVIKKDKKRTVNSSFSSTTTSIRTGTIRKVLETNSPNINVNTQNSNSPWAVNAKTQETNEDAAKVNNVIIDKYDVKDSGPYEVFLEGQESIGKLHPMSIGQRVVALKGTRNVYEIDIGQAKSTLTVMFTFSATGEVTPPMIIYPNKRRTLEISKSSPADWGYGISDNGWMKAEVFYEYISQVLYPYLKKQNTKFPIILFVDGHSTHMTYNLSILCSQLQIILIALYPNATRILQPADVAAFKPLKNGWKKGVNEWRRSNPSQSLTKEKFAPILKLAIDNHLNRDILQNGFRTCALFPWNPDSLDYSKCLGKSTPLLRTNIQPTVKMNYETFKGIVGKELLSKFEMLFEIPENESFNKLYDMWKFFHNNNDAPDINTPKDSGQTGTTNLINSDGEGNQILTHQSANSELFDIDIANLEVVYEDSPMIINNMTDPSVCGIEMNLEKDVRPTSAIDNIETTPVKDSAKSVQTDVKIDNVLYWPVTPERKVKQNTERVPFVITAAKWQDIQCKKIEVAQDKERLKEERKRKRIENQQIRENKKKESETTKKRIENQQIRENKKKESETTKKRVIKRHCKKANVKDEAKAEAVGITRSKGIQILSDVTILPPVRTNNKEVELNKRSSNLNITRRKHECGSPVT</sequence>
<evidence type="ECO:0000256" key="1">
    <source>
        <dbReference type="SAM" id="MobiDB-lite"/>
    </source>
</evidence>
<keyword evidence="3" id="KW-0540">Nuclease</keyword>
<dbReference type="InterPro" id="IPR050863">
    <property type="entry name" value="CenT-Element_Derived"/>
</dbReference>
<dbReference type="GO" id="GO:0004519">
    <property type="term" value="F:endonuclease activity"/>
    <property type="evidence" value="ECO:0007669"/>
    <property type="project" value="UniProtKB-KW"/>
</dbReference>
<protein>
    <submittedName>
        <fullName evidence="3">DDE superfamily endonuclease</fullName>
    </submittedName>
</protein>
<feature type="domain" description="DDE-1" evidence="2">
    <location>
        <begin position="183"/>
        <end position="322"/>
    </location>
</feature>
<accession>A0AAW1ND72</accession>
<gene>
    <name evidence="3" type="ORF">QE152_g158</name>
</gene>
<dbReference type="AlphaFoldDB" id="A0AAW1ND72"/>
<evidence type="ECO:0000313" key="3">
    <source>
        <dbReference type="EMBL" id="KAK9759223.1"/>
    </source>
</evidence>
<comment type="caution">
    <text evidence="3">The sequence shown here is derived from an EMBL/GenBank/DDBJ whole genome shotgun (WGS) entry which is preliminary data.</text>
</comment>
<dbReference type="InterPro" id="IPR004875">
    <property type="entry name" value="DDE_SF_endonuclease_dom"/>
</dbReference>
<feature type="compositionally biased region" description="Basic and acidic residues" evidence="1">
    <location>
        <begin position="580"/>
        <end position="627"/>
    </location>
</feature>
<dbReference type="Proteomes" id="UP001458880">
    <property type="component" value="Unassembled WGS sequence"/>
</dbReference>
<reference evidence="3 4" key="1">
    <citation type="journal article" date="2024" name="BMC Genomics">
        <title>De novo assembly and annotation of Popillia japonica's genome with initial clues to its potential as an invasive pest.</title>
        <authorList>
            <person name="Cucini C."/>
            <person name="Boschi S."/>
            <person name="Funari R."/>
            <person name="Cardaioli E."/>
            <person name="Iannotti N."/>
            <person name="Marturano G."/>
            <person name="Paoli F."/>
            <person name="Bruttini M."/>
            <person name="Carapelli A."/>
            <person name="Frati F."/>
            <person name="Nardi F."/>
        </authorList>
    </citation>
    <scope>NUCLEOTIDE SEQUENCE [LARGE SCALE GENOMIC DNA]</scope>
    <source>
        <strain evidence="3">DMR45628</strain>
    </source>
</reference>
<organism evidence="3 4">
    <name type="scientific">Popillia japonica</name>
    <name type="common">Japanese beetle</name>
    <dbReference type="NCBI Taxonomy" id="7064"/>
    <lineage>
        <taxon>Eukaryota</taxon>
        <taxon>Metazoa</taxon>
        <taxon>Ecdysozoa</taxon>
        <taxon>Arthropoda</taxon>
        <taxon>Hexapoda</taxon>
        <taxon>Insecta</taxon>
        <taxon>Pterygota</taxon>
        <taxon>Neoptera</taxon>
        <taxon>Endopterygota</taxon>
        <taxon>Coleoptera</taxon>
        <taxon>Polyphaga</taxon>
        <taxon>Scarabaeiformia</taxon>
        <taxon>Scarabaeidae</taxon>
        <taxon>Rutelinae</taxon>
        <taxon>Popillia</taxon>
    </lineage>
</organism>
<proteinExistence type="predicted"/>
<dbReference type="Pfam" id="PF03184">
    <property type="entry name" value="DDE_1"/>
    <property type="match status" value="1"/>
</dbReference>
<evidence type="ECO:0000259" key="2">
    <source>
        <dbReference type="Pfam" id="PF03184"/>
    </source>
</evidence>
<dbReference type="PANTHER" id="PTHR19303:SF71">
    <property type="entry name" value="ZINC FINGER PHD-TYPE DOMAIN-CONTAINING PROTEIN"/>
    <property type="match status" value="1"/>
</dbReference>
<keyword evidence="3" id="KW-0378">Hydrolase</keyword>
<keyword evidence="4" id="KW-1185">Reference proteome</keyword>
<feature type="region of interest" description="Disordered" evidence="1">
    <location>
        <begin position="1"/>
        <end position="20"/>
    </location>
</feature>
<dbReference type="EMBL" id="JASPKY010000001">
    <property type="protein sequence ID" value="KAK9759223.1"/>
    <property type="molecule type" value="Genomic_DNA"/>
</dbReference>
<dbReference type="PANTHER" id="PTHR19303">
    <property type="entry name" value="TRANSPOSON"/>
    <property type="match status" value="1"/>
</dbReference>
<dbReference type="GO" id="GO:0003677">
    <property type="term" value="F:DNA binding"/>
    <property type="evidence" value="ECO:0007669"/>
    <property type="project" value="TreeGrafter"/>
</dbReference>
<feature type="region of interest" description="Disordered" evidence="1">
    <location>
        <begin position="580"/>
        <end position="629"/>
    </location>
</feature>
<evidence type="ECO:0000313" key="4">
    <source>
        <dbReference type="Proteomes" id="UP001458880"/>
    </source>
</evidence>
<keyword evidence="3" id="KW-0255">Endonuclease</keyword>
<dbReference type="GO" id="GO:0005634">
    <property type="term" value="C:nucleus"/>
    <property type="evidence" value="ECO:0007669"/>
    <property type="project" value="TreeGrafter"/>
</dbReference>